<evidence type="ECO:0000313" key="9">
    <source>
        <dbReference type="Proteomes" id="UP000193926"/>
    </source>
</evidence>
<dbReference type="Gene3D" id="1.20.81.30">
    <property type="entry name" value="Type II secretion system (T2SS), domain F"/>
    <property type="match status" value="1"/>
</dbReference>
<dbReference type="InterPro" id="IPR018076">
    <property type="entry name" value="T2SS_GspF_dom"/>
</dbReference>
<evidence type="ECO:0000259" key="7">
    <source>
        <dbReference type="Pfam" id="PF00482"/>
    </source>
</evidence>
<dbReference type="InterPro" id="IPR042094">
    <property type="entry name" value="T2SS_GspF_sf"/>
</dbReference>
<dbReference type="Pfam" id="PF00482">
    <property type="entry name" value="T2SSF"/>
    <property type="match status" value="1"/>
</dbReference>
<feature type="transmembrane region" description="Helical" evidence="6">
    <location>
        <begin position="261"/>
        <end position="281"/>
    </location>
</feature>
<keyword evidence="5 6" id="KW-0472">Membrane</keyword>
<sequence length="320" mass="35974">MFDNPYIFFGLVFAAALLLVDTIFRAIGSIRRSNVELANRLEKIRKDKGAEVAFAELLKRRGLSGRDGQQDLGNRINQFIAQTGREYSKTSLVFGLVVLCLIGFVLAQFMLPVDLLIQVAFSVLFGFLAGFLILSWMRQRRIKIFTQQLAPALDIIVRSLRAGHPLTTAIALVSREMPDPIGSEFGIVSDQMTFGSDIEQAMLSMYDRVGATEIKMVTVSVSVQRSTGGNLAEIVENLAQMIRDRQLIKAKIKAISAEGRITAWIMLFFPFGLFYMIKFLVPTYFDMVWESGYGGMIVGICLIMIFFGMLIIRRLVNFDY</sequence>
<keyword evidence="9" id="KW-1185">Reference proteome</keyword>
<dbReference type="EMBL" id="JFKC01000031">
    <property type="protein sequence ID" value="OSQ44324.1"/>
    <property type="molecule type" value="Genomic_DNA"/>
</dbReference>
<feature type="domain" description="Type II secretion system protein GspF" evidence="7">
    <location>
        <begin position="153"/>
        <end position="277"/>
    </location>
</feature>
<gene>
    <name evidence="8" type="ORF">MGEO_19095</name>
</gene>
<dbReference type="GO" id="GO:0005886">
    <property type="term" value="C:plasma membrane"/>
    <property type="evidence" value="ECO:0007669"/>
    <property type="project" value="UniProtKB-SubCell"/>
</dbReference>
<evidence type="ECO:0000256" key="4">
    <source>
        <dbReference type="ARBA" id="ARBA00022989"/>
    </source>
</evidence>
<comment type="subcellular location">
    <subcellularLocation>
        <location evidence="1">Cell membrane</location>
        <topology evidence="1">Multi-pass membrane protein</topology>
    </subcellularLocation>
</comment>
<feature type="transmembrane region" description="Helical" evidence="6">
    <location>
        <begin position="6"/>
        <end position="24"/>
    </location>
</feature>
<feature type="transmembrane region" description="Helical" evidence="6">
    <location>
        <begin position="293"/>
        <end position="312"/>
    </location>
</feature>
<evidence type="ECO:0000256" key="6">
    <source>
        <dbReference type="SAM" id="Phobius"/>
    </source>
</evidence>
<protein>
    <recommendedName>
        <fullName evidence="7">Type II secretion system protein GspF domain-containing protein</fullName>
    </recommendedName>
</protein>
<evidence type="ECO:0000256" key="5">
    <source>
        <dbReference type="ARBA" id="ARBA00023136"/>
    </source>
</evidence>
<dbReference type="Proteomes" id="UP000193926">
    <property type="component" value="Unassembled WGS sequence"/>
</dbReference>
<dbReference type="AlphaFoldDB" id="A0A1X4NCC9"/>
<reference evidence="8 9" key="1">
    <citation type="submission" date="2014-03" db="EMBL/GenBank/DDBJ databases">
        <title>The draft genome sequence of Marivita geojedonensis KCTC 23882.</title>
        <authorList>
            <person name="Lai Q."/>
            <person name="Shao Z."/>
        </authorList>
    </citation>
    <scope>NUCLEOTIDE SEQUENCE [LARGE SCALE GENOMIC DNA]</scope>
    <source>
        <strain evidence="8 9">DPG-138</strain>
    </source>
</reference>
<organism evidence="8 9">
    <name type="scientific">Marivita geojedonensis</name>
    <dbReference type="NCBI Taxonomy" id="1123756"/>
    <lineage>
        <taxon>Bacteria</taxon>
        <taxon>Pseudomonadati</taxon>
        <taxon>Pseudomonadota</taxon>
        <taxon>Alphaproteobacteria</taxon>
        <taxon>Rhodobacterales</taxon>
        <taxon>Roseobacteraceae</taxon>
        <taxon>Marivita</taxon>
    </lineage>
</organism>
<evidence type="ECO:0000313" key="8">
    <source>
        <dbReference type="EMBL" id="OSQ44324.1"/>
    </source>
</evidence>
<proteinExistence type="predicted"/>
<dbReference type="STRING" id="1123756.MGEO_19095"/>
<feature type="transmembrane region" description="Helical" evidence="6">
    <location>
        <begin position="117"/>
        <end position="137"/>
    </location>
</feature>
<evidence type="ECO:0000256" key="3">
    <source>
        <dbReference type="ARBA" id="ARBA00022692"/>
    </source>
</evidence>
<feature type="transmembrane region" description="Helical" evidence="6">
    <location>
        <begin position="92"/>
        <end position="111"/>
    </location>
</feature>
<keyword evidence="2" id="KW-1003">Cell membrane</keyword>
<comment type="caution">
    <text evidence="8">The sequence shown here is derived from an EMBL/GenBank/DDBJ whole genome shotgun (WGS) entry which is preliminary data.</text>
</comment>
<name>A0A1X4NCC9_9RHOB</name>
<dbReference type="OrthoDB" id="9803381at2"/>
<dbReference type="PANTHER" id="PTHR35007:SF1">
    <property type="entry name" value="PILUS ASSEMBLY PROTEIN"/>
    <property type="match status" value="1"/>
</dbReference>
<evidence type="ECO:0000256" key="2">
    <source>
        <dbReference type="ARBA" id="ARBA00022475"/>
    </source>
</evidence>
<dbReference type="PANTHER" id="PTHR35007">
    <property type="entry name" value="INTEGRAL MEMBRANE PROTEIN-RELATED"/>
    <property type="match status" value="1"/>
</dbReference>
<keyword evidence="4 6" id="KW-1133">Transmembrane helix</keyword>
<accession>A0A1X4NCC9</accession>
<dbReference type="RefSeq" id="WP_085641356.1">
    <property type="nucleotide sequence ID" value="NZ_JFKC01000031.1"/>
</dbReference>
<keyword evidence="3 6" id="KW-0812">Transmembrane</keyword>
<evidence type="ECO:0000256" key="1">
    <source>
        <dbReference type="ARBA" id="ARBA00004651"/>
    </source>
</evidence>